<dbReference type="AlphaFoldDB" id="A0A1G2FVH0"/>
<organism evidence="1 2">
    <name type="scientific">Candidatus Ryanbacteria bacterium RIFCSPHIGHO2_01_45_13</name>
    <dbReference type="NCBI Taxonomy" id="1802112"/>
    <lineage>
        <taxon>Bacteria</taxon>
        <taxon>Candidatus Ryaniibacteriota</taxon>
    </lineage>
</organism>
<dbReference type="Gene3D" id="1.10.1220.10">
    <property type="entry name" value="Met repressor-like"/>
    <property type="match status" value="1"/>
</dbReference>
<proteinExistence type="predicted"/>
<gene>
    <name evidence="1" type="ORF">A2W41_01690</name>
</gene>
<evidence type="ECO:0000313" key="1">
    <source>
        <dbReference type="EMBL" id="OGZ42066.1"/>
    </source>
</evidence>
<comment type="caution">
    <text evidence="1">The sequence shown here is derived from an EMBL/GenBank/DDBJ whole genome shotgun (WGS) entry which is preliminary data.</text>
</comment>
<accession>A0A1G2FVH0</accession>
<protein>
    <recommendedName>
        <fullName evidence="3">Damage-inducible protein J</fullName>
    </recommendedName>
</protein>
<dbReference type="InterPro" id="IPR013321">
    <property type="entry name" value="Arc_rbn_hlx_hlx"/>
</dbReference>
<dbReference type="Proteomes" id="UP000176700">
    <property type="component" value="Unassembled WGS sequence"/>
</dbReference>
<name>A0A1G2FVH0_9BACT</name>
<sequence>MLNIKTDRKLKEEAQKTAKALGLPLSLVINQYLKEFIHERRVEFSEPLAPNVKTQKLLEKIKKDIQKRKNLSPVFSSADEAIKHLNS</sequence>
<reference evidence="1 2" key="1">
    <citation type="journal article" date="2016" name="Nat. Commun.">
        <title>Thousands of microbial genomes shed light on interconnected biogeochemical processes in an aquifer system.</title>
        <authorList>
            <person name="Anantharaman K."/>
            <person name="Brown C.T."/>
            <person name="Hug L.A."/>
            <person name="Sharon I."/>
            <person name="Castelle C.J."/>
            <person name="Probst A.J."/>
            <person name="Thomas B.C."/>
            <person name="Singh A."/>
            <person name="Wilkins M.J."/>
            <person name="Karaoz U."/>
            <person name="Brodie E.L."/>
            <person name="Williams K.H."/>
            <person name="Hubbard S.S."/>
            <person name="Banfield J.F."/>
        </authorList>
    </citation>
    <scope>NUCLEOTIDE SEQUENCE [LARGE SCALE GENOMIC DNA]</scope>
</reference>
<dbReference type="GO" id="GO:0006355">
    <property type="term" value="P:regulation of DNA-templated transcription"/>
    <property type="evidence" value="ECO:0007669"/>
    <property type="project" value="InterPro"/>
</dbReference>
<dbReference type="EMBL" id="MHNI01000021">
    <property type="protein sequence ID" value="OGZ42066.1"/>
    <property type="molecule type" value="Genomic_DNA"/>
</dbReference>
<evidence type="ECO:0000313" key="2">
    <source>
        <dbReference type="Proteomes" id="UP000176700"/>
    </source>
</evidence>
<evidence type="ECO:0008006" key="3">
    <source>
        <dbReference type="Google" id="ProtNLM"/>
    </source>
</evidence>